<dbReference type="PROSITE" id="PS51677">
    <property type="entry name" value="NODB"/>
    <property type="match status" value="1"/>
</dbReference>
<protein>
    <submittedName>
        <fullName evidence="4">Peptidoglycan/xylan/chitin deacetylase (PgdA/CDA1 family)</fullName>
    </submittedName>
</protein>
<dbReference type="Proteomes" id="UP000238312">
    <property type="component" value="Unassembled WGS sequence"/>
</dbReference>
<dbReference type="InterPro" id="IPR050248">
    <property type="entry name" value="Polysacc_deacetylase_ArnD"/>
</dbReference>
<organism evidence="4 5">
    <name type="scientific">Nonomuraea fuscirosea</name>
    <dbReference type="NCBI Taxonomy" id="1291556"/>
    <lineage>
        <taxon>Bacteria</taxon>
        <taxon>Bacillati</taxon>
        <taxon>Actinomycetota</taxon>
        <taxon>Actinomycetes</taxon>
        <taxon>Streptosporangiales</taxon>
        <taxon>Streptosporangiaceae</taxon>
        <taxon>Nonomuraea</taxon>
    </lineage>
</organism>
<keyword evidence="1" id="KW-0479">Metal-binding</keyword>
<evidence type="ECO:0000313" key="4">
    <source>
        <dbReference type="EMBL" id="PRX69514.1"/>
    </source>
</evidence>
<evidence type="ECO:0000259" key="3">
    <source>
        <dbReference type="PROSITE" id="PS51677"/>
    </source>
</evidence>
<dbReference type="CDD" id="cd10954">
    <property type="entry name" value="CE4_CtAXE_like"/>
    <property type="match status" value="1"/>
</dbReference>
<dbReference type="PROSITE" id="PS51257">
    <property type="entry name" value="PROKAR_LIPOPROTEIN"/>
    <property type="match status" value="1"/>
</dbReference>
<dbReference type="GO" id="GO:0005975">
    <property type="term" value="P:carbohydrate metabolic process"/>
    <property type="evidence" value="ECO:0007669"/>
    <property type="project" value="InterPro"/>
</dbReference>
<evidence type="ECO:0000313" key="5">
    <source>
        <dbReference type="Proteomes" id="UP000238312"/>
    </source>
</evidence>
<comment type="caution">
    <text evidence="4">The sequence shown here is derived from an EMBL/GenBank/DDBJ whole genome shotgun (WGS) entry which is preliminary data.</text>
</comment>
<dbReference type="Gene3D" id="3.20.20.370">
    <property type="entry name" value="Glycoside hydrolase/deacetylase"/>
    <property type="match status" value="1"/>
</dbReference>
<reference evidence="4 5" key="1">
    <citation type="submission" date="2018-03" db="EMBL/GenBank/DDBJ databases">
        <title>Genomic Encyclopedia of Type Strains, Phase III (KMG-III): the genomes of soil and plant-associated and newly described type strains.</title>
        <authorList>
            <person name="Whitman W."/>
        </authorList>
    </citation>
    <scope>NUCLEOTIDE SEQUENCE [LARGE SCALE GENOMIC DNA]</scope>
    <source>
        <strain evidence="4 5">CGMCC 4.7104</strain>
    </source>
</reference>
<gene>
    <name evidence="4" type="ORF">B0I32_102572</name>
</gene>
<keyword evidence="2" id="KW-0378">Hydrolase</keyword>
<dbReference type="PANTHER" id="PTHR10587:SF133">
    <property type="entry name" value="CHITIN DEACETYLASE 1-RELATED"/>
    <property type="match status" value="1"/>
</dbReference>
<dbReference type="EMBL" id="PVNG01000002">
    <property type="protein sequence ID" value="PRX69514.1"/>
    <property type="molecule type" value="Genomic_DNA"/>
</dbReference>
<dbReference type="AlphaFoldDB" id="A0A2T0N9P9"/>
<keyword evidence="5" id="KW-1185">Reference proteome</keyword>
<dbReference type="RefSeq" id="WP_245955635.1">
    <property type="nucleotide sequence ID" value="NZ_PVNG01000002.1"/>
</dbReference>
<feature type="domain" description="NodB homology" evidence="3">
    <location>
        <begin position="131"/>
        <end position="304"/>
    </location>
</feature>
<dbReference type="Pfam" id="PF01522">
    <property type="entry name" value="Polysacc_deac_1"/>
    <property type="match status" value="1"/>
</dbReference>
<dbReference type="InterPro" id="IPR002509">
    <property type="entry name" value="NODB_dom"/>
</dbReference>
<dbReference type="GO" id="GO:0046872">
    <property type="term" value="F:metal ion binding"/>
    <property type="evidence" value="ECO:0007669"/>
    <property type="project" value="UniProtKB-KW"/>
</dbReference>
<sequence>MNIGTKPRPPAGAGARRGTTRLLTAAALVTAACGYLTITPDPGRATSGAAQVSAVAGLGVGGMTPDSAQPETRQAEGGVSPGALSVAVRAAWARATGAVEVAGAASIAPVPAAIDGVTAEQARPVDCRRVKCVALTFDDGPGRYTDALLRHLADHRARATFFVVGQNVAASPGIVRRTYAAGHEIGSHTWSHPDLTKLSAVRVRSQLARTDQAIKAVIGVRPKLVRPPYGAFNAAVRHQTRRPIVMWSLDTLDWRLRDSAKVARKALKSVRPGSVILFHDIHPSTVRAMPRILRTLSKRGYRFVTVSQLYGGRPPKLVYGAQ</sequence>
<dbReference type="InterPro" id="IPR011330">
    <property type="entry name" value="Glyco_hydro/deAcase_b/a-brl"/>
</dbReference>
<dbReference type="SUPFAM" id="SSF88713">
    <property type="entry name" value="Glycoside hydrolase/deacetylase"/>
    <property type="match status" value="1"/>
</dbReference>
<name>A0A2T0N9P9_9ACTN</name>
<evidence type="ECO:0000256" key="2">
    <source>
        <dbReference type="ARBA" id="ARBA00022801"/>
    </source>
</evidence>
<dbReference type="PANTHER" id="PTHR10587">
    <property type="entry name" value="GLYCOSYL TRANSFERASE-RELATED"/>
    <property type="match status" value="1"/>
</dbReference>
<dbReference type="GO" id="GO:0016020">
    <property type="term" value="C:membrane"/>
    <property type="evidence" value="ECO:0007669"/>
    <property type="project" value="TreeGrafter"/>
</dbReference>
<proteinExistence type="predicted"/>
<accession>A0A2T0N9P9</accession>
<evidence type="ECO:0000256" key="1">
    <source>
        <dbReference type="ARBA" id="ARBA00022723"/>
    </source>
</evidence>
<dbReference type="GO" id="GO:0016810">
    <property type="term" value="F:hydrolase activity, acting on carbon-nitrogen (but not peptide) bonds"/>
    <property type="evidence" value="ECO:0007669"/>
    <property type="project" value="InterPro"/>
</dbReference>